<reference evidence="1" key="1">
    <citation type="submission" date="2022-11" db="EMBL/GenBank/DDBJ databases">
        <title>Centuries of genome instability and evolution in soft-shell clam transmissible cancer (bioRxiv).</title>
        <authorList>
            <person name="Hart S.F.M."/>
            <person name="Yonemitsu M.A."/>
            <person name="Giersch R.M."/>
            <person name="Beal B.F."/>
            <person name="Arriagada G."/>
            <person name="Davis B.W."/>
            <person name="Ostrander E.A."/>
            <person name="Goff S.P."/>
            <person name="Metzger M.J."/>
        </authorList>
    </citation>
    <scope>NUCLEOTIDE SEQUENCE</scope>
    <source>
        <strain evidence="1">MELC-2E11</strain>
        <tissue evidence="1">Siphon/mantle</tissue>
    </source>
</reference>
<protein>
    <submittedName>
        <fullName evidence="1">Uncharacterized protein</fullName>
    </submittedName>
</protein>
<accession>A0ABY7EAD0</accession>
<evidence type="ECO:0000313" key="2">
    <source>
        <dbReference type="Proteomes" id="UP001164746"/>
    </source>
</evidence>
<dbReference type="EMBL" id="CP111017">
    <property type="protein sequence ID" value="WAR06958.1"/>
    <property type="molecule type" value="Genomic_DNA"/>
</dbReference>
<organism evidence="1 2">
    <name type="scientific">Mya arenaria</name>
    <name type="common">Soft-shell clam</name>
    <dbReference type="NCBI Taxonomy" id="6604"/>
    <lineage>
        <taxon>Eukaryota</taxon>
        <taxon>Metazoa</taxon>
        <taxon>Spiralia</taxon>
        <taxon>Lophotrochozoa</taxon>
        <taxon>Mollusca</taxon>
        <taxon>Bivalvia</taxon>
        <taxon>Autobranchia</taxon>
        <taxon>Heteroconchia</taxon>
        <taxon>Euheterodonta</taxon>
        <taxon>Imparidentia</taxon>
        <taxon>Neoheterodontei</taxon>
        <taxon>Myida</taxon>
        <taxon>Myoidea</taxon>
        <taxon>Myidae</taxon>
        <taxon>Mya</taxon>
    </lineage>
</organism>
<sequence>MKVRKSPSSSKIGMEILALQPPWMLTFQQTVIRSSLLL</sequence>
<dbReference type="Proteomes" id="UP001164746">
    <property type="component" value="Chromosome 6"/>
</dbReference>
<name>A0ABY7EAD0_MYAAR</name>
<gene>
    <name evidence="1" type="ORF">MAR_016916</name>
</gene>
<proteinExistence type="predicted"/>
<keyword evidence="2" id="KW-1185">Reference proteome</keyword>
<evidence type="ECO:0000313" key="1">
    <source>
        <dbReference type="EMBL" id="WAR06958.1"/>
    </source>
</evidence>